<dbReference type="EMBL" id="WNYA01000006">
    <property type="protein sequence ID" value="KAG8565345.1"/>
    <property type="molecule type" value="Genomic_DNA"/>
</dbReference>
<evidence type="ECO:0000256" key="1">
    <source>
        <dbReference type="SAM" id="Phobius"/>
    </source>
</evidence>
<dbReference type="Proteomes" id="UP000824782">
    <property type="component" value="Unassembled WGS sequence"/>
</dbReference>
<feature type="transmembrane region" description="Helical" evidence="1">
    <location>
        <begin position="49"/>
        <end position="68"/>
    </location>
</feature>
<dbReference type="AlphaFoldDB" id="A0AAV7AX94"/>
<dbReference type="EMBL" id="WNYA01000006">
    <property type="protein sequence ID" value="KAG8565344.1"/>
    <property type="molecule type" value="Genomic_DNA"/>
</dbReference>
<dbReference type="EMBL" id="WNYA01000006">
    <property type="protein sequence ID" value="KAG8565346.1"/>
    <property type="molecule type" value="Genomic_DNA"/>
</dbReference>
<gene>
    <name evidence="2" type="ORF">GDO81_012816</name>
</gene>
<keyword evidence="1" id="KW-1133">Transmembrane helix</keyword>
<sequence>MEVEPGSTLNLTVSRTQQQASYQYSVSNDNPTYADYKPMEMELIPLPRAVIYLLMAGVVVVAAAYAIVGHLIKDLAHDIADCILGPEKEGKAYPVHDVPPMRKCLLPLSTDRMNIYCVPDHPQVCVPMGASQEIPTNLSYLPTYGRDCGQRKASLQSV</sequence>
<keyword evidence="1" id="KW-0812">Transmembrane</keyword>
<name>A0AAV7AX94_ENGPU</name>
<keyword evidence="1" id="KW-0472">Membrane</keyword>
<proteinExistence type="predicted"/>
<accession>A0AAV7AX94</accession>
<organism evidence="2 3">
    <name type="scientific">Engystomops pustulosus</name>
    <name type="common">Tungara frog</name>
    <name type="synonym">Physalaemus pustulosus</name>
    <dbReference type="NCBI Taxonomy" id="76066"/>
    <lineage>
        <taxon>Eukaryota</taxon>
        <taxon>Metazoa</taxon>
        <taxon>Chordata</taxon>
        <taxon>Craniata</taxon>
        <taxon>Vertebrata</taxon>
        <taxon>Euteleostomi</taxon>
        <taxon>Amphibia</taxon>
        <taxon>Batrachia</taxon>
        <taxon>Anura</taxon>
        <taxon>Neobatrachia</taxon>
        <taxon>Hyloidea</taxon>
        <taxon>Leptodactylidae</taxon>
        <taxon>Leiuperinae</taxon>
        <taxon>Engystomops</taxon>
    </lineage>
</organism>
<keyword evidence="3" id="KW-1185">Reference proteome</keyword>
<reference evidence="2" key="1">
    <citation type="thesis" date="2020" institute="ProQuest LLC" country="789 East Eisenhower Parkway, Ann Arbor, MI, USA">
        <title>Comparative Genomics and Chromosome Evolution.</title>
        <authorList>
            <person name="Mudd A.B."/>
        </authorList>
    </citation>
    <scope>NUCLEOTIDE SEQUENCE</scope>
    <source>
        <strain evidence="2">237g6f4</strain>
        <tissue evidence="2">Blood</tissue>
    </source>
</reference>
<protein>
    <submittedName>
        <fullName evidence="2">Uncharacterized protein</fullName>
    </submittedName>
</protein>
<evidence type="ECO:0000313" key="3">
    <source>
        <dbReference type="Proteomes" id="UP000824782"/>
    </source>
</evidence>
<comment type="caution">
    <text evidence="2">The sequence shown here is derived from an EMBL/GenBank/DDBJ whole genome shotgun (WGS) entry which is preliminary data.</text>
</comment>
<evidence type="ECO:0000313" key="2">
    <source>
        <dbReference type="EMBL" id="KAG8565345.1"/>
    </source>
</evidence>